<organism evidence="6 7">
    <name type="scientific">Caballeronia telluris</name>
    <dbReference type="NCBI Taxonomy" id="326475"/>
    <lineage>
        <taxon>Bacteria</taxon>
        <taxon>Pseudomonadati</taxon>
        <taxon>Pseudomonadota</taxon>
        <taxon>Betaproteobacteria</taxon>
        <taxon>Burkholderiales</taxon>
        <taxon>Burkholderiaceae</taxon>
        <taxon>Caballeronia</taxon>
    </lineage>
</organism>
<comment type="caution">
    <text evidence="6">The sequence shown here is derived from an EMBL/GenBank/DDBJ whole genome shotgun (WGS) entry which is preliminary data.</text>
</comment>
<sequence length="90" mass="9489">MTPEEASELAAEGTVAEILAGHLTEMAALSKKSGWTDRVTSIQLERLASIPMIAIAGGPGKRHGVLAALKGRWMAGLVTDLNTAQELLQH</sequence>
<dbReference type="InterPro" id="IPR007324">
    <property type="entry name" value="Sugar-bd_dom_put"/>
</dbReference>
<evidence type="ECO:0000256" key="2">
    <source>
        <dbReference type="ARBA" id="ARBA00023015"/>
    </source>
</evidence>
<evidence type="ECO:0000256" key="4">
    <source>
        <dbReference type="ARBA" id="ARBA00023163"/>
    </source>
</evidence>
<accession>A0A158K263</accession>
<feature type="domain" description="Sugar-binding" evidence="5">
    <location>
        <begin position="2"/>
        <end position="89"/>
    </location>
</feature>
<reference evidence="6" key="1">
    <citation type="submission" date="2016-01" db="EMBL/GenBank/DDBJ databases">
        <authorList>
            <person name="Peeters Charlotte."/>
        </authorList>
    </citation>
    <scope>NUCLEOTIDE SEQUENCE</scope>
    <source>
        <strain evidence="6">LMG 22936</strain>
    </source>
</reference>
<keyword evidence="7" id="KW-1185">Reference proteome</keyword>
<evidence type="ECO:0000256" key="1">
    <source>
        <dbReference type="ARBA" id="ARBA00010466"/>
    </source>
</evidence>
<gene>
    <name evidence="6" type="ORF">AWB66_05069</name>
</gene>
<keyword evidence="4" id="KW-0804">Transcription</keyword>
<keyword evidence="2" id="KW-0805">Transcription regulation</keyword>
<protein>
    <submittedName>
        <fullName evidence="6">DeoR family transcriptional regulator</fullName>
    </submittedName>
</protein>
<dbReference type="PANTHER" id="PTHR34294:SF1">
    <property type="entry name" value="TRANSCRIPTIONAL REGULATOR LSRR"/>
    <property type="match status" value="1"/>
</dbReference>
<dbReference type="RefSeq" id="WP_087632841.1">
    <property type="nucleotide sequence ID" value="NZ_FCNZ02000025.1"/>
</dbReference>
<dbReference type="PANTHER" id="PTHR34294">
    <property type="entry name" value="TRANSCRIPTIONAL REGULATOR-RELATED"/>
    <property type="match status" value="1"/>
</dbReference>
<evidence type="ECO:0000313" key="7">
    <source>
        <dbReference type="Proteomes" id="UP000054717"/>
    </source>
</evidence>
<keyword evidence="3" id="KW-0238">DNA-binding</keyword>
<proteinExistence type="inferred from homology"/>
<dbReference type="InterPro" id="IPR037171">
    <property type="entry name" value="NagB/RpiA_transferase-like"/>
</dbReference>
<dbReference type="GO" id="GO:0003677">
    <property type="term" value="F:DNA binding"/>
    <property type="evidence" value="ECO:0007669"/>
    <property type="project" value="UniProtKB-KW"/>
</dbReference>
<dbReference type="Gene3D" id="3.40.50.1360">
    <property type="match status" value="1"/>
</dbReference>
<evidence type="ECO:0000259" key="5">
    <source>
        <dbReference type="Pfam" id="PF04198"/>
    </source>
</evidence>
<dbReference type="InterPro" id="IPR051054">
    <property type="entry name" value="SorC_transcr_regulators"/>
</dbReference>
<evidence type="ECO:0000313" key="6">
    <source>
        <dbReference type="EMBL" id="SAL74823.1"/>
    </source>
</evidence>
<dbReference type="Pfam" id="PF04198">
    <property type="entry name" value="Sugar-bind"/>
    <property type="match status" value="1"/>
</dbReference>
<dbReference type="Proteomes" id="UP000054717">
    <property type="component" value="Unassembled WGS sequence"/>
</dbReference>
<dbReference type="AlphaFoldDB" id="A0A158K263"/>
<evidence type="ECO:0000256" key="3">
    <source>
        <dbReference type="ARBA" id="ARBA00023125"/>
    </source>
</evidence>
<dbReference type="EMBL" id="FCNZ02000025">
    <property type="protein sequence ID" value="SAL74823.1"/>
    <property type="molecule type" value="Genomic_DNA"/>
</dbReference>
<dbReference type="SUPFAM" id="SSF100950">
    <property type="entry name" value="NagB/RpiA/CoA transferase-like"/>
    <property type="match status" value="1"/>
</dbReference>
<dbReference type="GO" id="GO:0030246">
    <property type="term" value="F:carbohydrate binding"/>
    <property type="evidence" value="ECO:0007669"/>
    <property type="project" value="InterPro"/>
</dbReference>
<comment type="similarity">
    <text evidence="1">Belongs to the SorC transcriptional regulatory family.</text>
</comment>
<dbReference type="STRING" id="326475.AWB66_05069"/>
<name>A0A158K263_9BURK</name>